<dbReference type="AlphaFoldDB" id="A0AAE0AHT3"/>
<comment type="caution">
    <text evidence="1">The sequence shown here is derived from an EMBL/GenBank/DDBJ whole genome shotgun (WGS) entry which is preliminary data.</text>
</comment>
<keyword evidence="2" id="KW-1185">Reference proteome</keyword>
<organism evidence="1 2">
    <name type="scientific">Dipteronia sinensis</name>
    <dbReference type="NCBI Taxonomy" id="43782"/>
    <lineage>
        <taxon>Eukaryota</taxon>
        <taxon>Viridiplantae</taxon>
        <taxon>Streptophyta</taxon>
        <taxon>Embryophyta</taxon>
        <taxon>Tracheophyta</taxon>
        <taxon>Spermatophyta</taxon>
        <taxon>Magnoliopsida</taxon>
        <taxon>eudicotyledons</taxon>
        <taxon>Gunneridae</taxon>
        <taxon>Pentapetalae</taxon>
        <taxon>rosids</taxon>
        <taxon>malvids</taxon>
        <taxon>Sapindales</taxon>
        <taxon>Sapindaceae</taxon>
        <taxon>Hippocastanoideae</taxon>
        <taxon>Acereae</taxon>
        <taxon>Dipteronia</taxon>
    </lineage>
</organism>
<gene>
    <name evidence="1" type="ORF">Dsin_011985</name>
</gene>
<evidence type="ECO:0000313" key="1">
    <source>
        <dbReference type="EMBL" id="KAK3218015.1"/>
    </source>
</evidence>
<dbReference type="EMBL" id="JANJYJ010000004">
    <property type="protein sequence ID" value="KAK3218015.1"/>
    <property type="molecule type" value="Genomic_DNA"/>
</dbReference>
<reference evidence="1" key="1">
    <citation type="journal article" date="2023" name="Plant J.">
        <title>Genome sequences and population genomics provide insights into the demographic history, inbreeding, and mutation load of two 'living fossil' tree species of Dipteronia.</title>
        <authorList>
            <person name="Feng Y."/>
            <person name="Comes H.P."/>
            <person name="Chen J."/>
            <person name="Zhu S."/>
            <person name="Lu R."/>
            <person name="Zhang X."/>
            <person name="Li P."/>
            <person name="Qiu J."/>
            <person name="Olsen K.M."/>
            <person name="Qiu Y."/>
        </authorList>
    </citation>
    <scope>NUCLEOTIDE SEQUENCE</scope>
    <source>
        <strain evidence="1">NBL</strain>
    </source>
</reference>
<proteinExistence type="predicted"/>
<sequence length="192" mass="22778">MRRQELPPRIRWLQEEKLAKATPQLEMLNHQQFESLHARVEHLTRLLNIQLQISWTQEASIQELLMICQQQQKQLQQRVLVDYFQQPARTDNQSILSEPQQNKFKSNEDYSNLLSFLGMEPALKEKQMIQSELHQKKYKSDIDYSKLLSFLGTNVDGCDDSFFTPWSNKSRENMAHEHSINLKPGSYFSYQF</sequence>
<name>A0AAE0AHT3_9ROSI</name>
<dbReference type="Proteomes" id="UP001281410">
    <property type="component" value="Unassembled WGS sequence"/>
</dbReference>
<protein>
    <submittedName>
        <fullName evidence="1">Uncharacterized protein</fullName>
    </submittedName>
</protein>
<accession>A0AAE0AHT3</accession>
<evidence type="ECO:0000313" key="2">
    <source>
        <dbReference type="Proteomes" id="UP001281410"/>
    </source>
</evidence>